<dbReference type="Proteomes" id="UP000553963">
    <property type="component" value="Unassembled WGS sequence"/>
</dbReference>
<evidence type="ECO:0000259" key="3">
    <source>
        <dbReference type="Pfam" id="PF02514"/>
    </source>
</evidence>
<dbReference type="EC" id="6.6.1.2" evidence="1"/>
<evidence type="ECO:0000313" key="4">
    <source>
        <dbReference type="EMBL" id="MBB3929409.1"/>
    </source>
</evidence>
<evidence type="ECO:0000256" key="2">
    <source>
        <dbReference type="SAM" id="MobiDB-lite"/>
    </source>
</evidence>
<feature type="region of interest" description="Disordered" evidence="2">
    <location>
        <begin position="848"/>
        <end position="924"/>
    </location>
</feature>
<dbReference type="InterPro" id="IPR011953">
    <property type="entry name" value="Cobalto_CobN"/>
</dbReference>
<dbReference type="PANTHER" id="PTHR44119">
    <property type="entry name" value="MAGNESIUM-CHELATASE SUBUNIT CHLH, CHLOROPLASTIC"/>
    <property type="match status" value="1"/>
</dbReference>
<dbReference type="Pfam" id="PF02514">
    <property type="entry name" value="CobN-Mg_chel"/>
    <property type="match status" value="1"/>
</dbReference>
<name>A0A840AGC7_9HYPH</name>
<organism evidence="4 5">
    <name type="scientific">Kaistia hirudinis</name>
    <dbReference type="NCBI Taxonomy" id="1293440"/>
    <lineage>
        <taxon>Bacteria</taxon>
        <taxon>Pseudomonadati</taxon>
        <taxon>Pseudomonadota</taxon>
        <taxon>Alphaproteobacteria</taxon>
        <taxon>Hyphomicrobiales</taxon>
        <taxon>Kaistiaceae</taxon>
        <taxon>Kaistia</taxon>
    </lineage>
</organism>
<dbReference type="PANTHER" id="PTHR44119:SF4">
    <property type="entry name" value="AEROBIC COBALTOCHELATASE SUBUNIT COBN"/>
    <property type="match status" value="1"/>
</dbReference>
<comment type="caution">
    <text evidence="4">The sequence shown here is derived from an EMBL/GenBank/DDBJ whole genome shotgun (WGS) entry which is preliminary data.</text>
</comment>
<dbReference type="GO" id="GO:0009236">
    <property type="term" value="P:cobalamin biosynthetic process"/>
    <property type="evidence" value="ECO:0007669"/>
    <property type="project" value="UniProtKB-UniRule"/>
</dbReference>
<keyword evidence="4" id="KW-0436">Ligase</keyword>
<feature type="compositionally biased region" description="Low complexity" evidence="2">
    <location>
        <begin position="455"/>
        <end position="471"/>
    </location>
</feature>
<dbReference type="EMBL" id="JACIDS010000001">
    <property type="protein sequence ID" value="MBB3929409.1"/>
    <property type="molecule type" value="Genomic_DNA"/>
</dbReference>
<dbReference type="InterPro" id="IPR003672">
    <property type="entry name" value="CobN/Mg_chltase"/>
</dbReference>
<feature type="domain" description="CobN/magnesium chelatase" evidence="3">
    <location>
        <begin position="138"/>
        <end position="1340"/>
    </location>
</feature>
<dbReference type="NCBIfam" id="TIGR02257">
    <property type="entry name" value="cobalto_cobN"/>
    <property type="match status" value="1"/>
</dbReference>
<keyword evidence="5" id="KW-1185">Reference proteome</keyword>
<evidence type="ECO:0000256" key="1">
    <source>
        <dbReference type="NCBIfam" id="TIGR02257"/>
    </source>
</evidence>
<protein>
    <recommendedName>
        <fullName evidence="1">Cobaltochelatase subunit CobN</fullName>
        <ecNumber evidence="1">6.6.1.2</ecNumber>
    </recommendedName>
</protein>
<dbReference type="RefSeq" id="WP_183397071.1">
    <property type="nucleotide sequence ID" value="NZ_JACIDS010000001.1"/>
</dbReference>
<gene>
    <name evidence="4" type="ORF">GGR25_000428</name>
</gene>
<dbReference type="GO" id="GO:0051116">
    <property type="term" value="F:cobaltochelatase activity"/>
    <property type="evidence" value="ECO:0007669"/>
    <property type="project" value="UniProtKB-UniRule"/>
</dbReference>
<sequence>MHLVAGETERIDDGATAVDLDQSPGDIVILSAADSELAAFAAAEARAGAGPSLRLANWTRLQHPYSVDLYIEKTLAKSKLVCLRMMGGTGYWPYGLEAIRALARGGGPQLLVVPGEDRWDPALAPYSTVDPDAGRHFWRCCVEAGPDNIGRALGLARHLVGAGAAPDEPERLPEIGFWLPGRGVIDRDAALAAVRDRPYAPIVFYRALIEGGSTGPVDTMAAALDREGFGAVGIFVTSLKKGEVADGLAAFLAAAPPAVVLNGTAFALSKPGRKHEPTVLDAPGRPVLQIVFAGTSRAAWQESKRGLPPRDLIMNVALPEVDGRILSRAVSFKEELARDGATDSRIIAYRADEDRIAFVAALAANWARLGRKPAPERRIALILSNYPGHDARIGNGVGLDTPESTTRIAAAMASAGYHLPGFPQTGAALMDVLLGRGDAAVSSPLPRSGGGLGRGPAAEASEAGAVASDSASSRRKPGSMQPEAVYHPAPQLNGSRVEPGMTAEDGGGETTLSLAAYRAFYDALPPAIRAALAERWGAPEDDPHCVDGAFRLPIHRFGHVVVGIQPGRGYAIDPKATYHDADLVPPHHYLAFHAWLRQSFRADAVVQVGKHGNLEWLPGKALGLSAECWPEVALGPTPLVYPFIVNDPGEGAQAKRRAAAVIIDHLMPALTRAGPQDAFAEIETLIDEYHLAAGVDPKRRDHIEGEILALAARYGIDRDLAIGSDDPDRALRAIDAHLCDIKELQIRDGLHLFGVSPQGAARIDTLLAIARIPRTGGRAEDASLTRAIASDLGLTGFDPLAADLGADWHGERPAALAGLGDGAWRTQGDTVERIEALAREWVGSALLPSPPWGRIGEGGAVPNGDTSASSPLPEGEVGPQGRVRGYGLTGEFPNPSPAGLRPSTSPSGRGDEAFPPPPGPATAPILDWIATDLAPALDRSGADEIAGVLGALDGRFVPPGPSGAPSRGRADVLPTGRNFYAVDTRAIPTEAAWRLGRAAAEALVMRYLQDEGEWPRSVAISAWGTANMRTGGDDIAQVLALIGAEPVWEPGTGRVTGFRVLTLAELKRPRVDVTLRISGLFRDAFPEQIDLIDSAIRAIAEREEDESANPLAAARRRDLHAARIFGAAPGAYGSGLQTLVDHSIWSDKRELATAFQAASAYRYGAGVDGVAAEEALSARLASIDVVVQNQDNREHDILDSDEYWQFQGGLAASVEQARGSAPRLYFGDHARAETPIVRPLTEEIGRVVRGRATNPKWIAGCMRHGYRGASEMASTVDFLFGYAATTHAVGDHHFDALYDAYLGDERVRAFIGFANGGALATMAERFAEAIERDLWSPRRNSVHQHLAELSRNRPQSWKDME</sequence>
<evidence type="ECO:0000313" key="5">
    <source>
        <dbReference type="Proteomes" id="UP000553963"/>
    </source>
</evidence>
<accession>A0A840AGC7</accession>
<dbReference type="CDD" id="cd10150">
    <property type="entry name" value="CobN_like"/>
    <property type="match status" value="1"/>
</dbReference>
<feature type="region of interest" description="Disordered" evidence="2">
    <location>
        <begin position="443"/>
        <end position="507"/>
    </location>
</feature>
<proteinExistence type="predicted"/>
<reference evidence="4 5" key="1">
    <citation type="submission" date="2020-08" db="EMBL/GenBank/DDBJ databases">
        <title>Genomic Encyclopedia of Type Strains, Phase IV (KMG-IV): sequencing the most valuable type-strain genomes for metagenomic binning, comparative biology and taxonomic classification.</title>
        <authorList>
            <person name="Goeker M."/>
        </authorList>
    </citation>
    <scope>NUCLEOTIDE SEQUENCE [LARGE SCALE GENOMIC DNA]</scope>
    <source>
        <strain evidence="4 5">DSM 25966</strain>
    </source>
</reference>